<dbReference type="PRINTS" id="PR00757">
    <property type="entry name" value="AMINEOXDASEF"/>
</dbReference>
<dbReference type="InterPro" id="IPR017830">
    <property type="entry name" value="SQase_HpnE"/>
</dbReference>
<dbReference type="RefSeq" id="WP_203165331.1">
    <property type="nucleotide sequence ID" value="NZ_JAEVLS010000001.1"/>
</dbReference>
<comment type="caution">
    <text evidence="4">The sequence shown here is derived from an EMBL/GenBank/DDBJ whole genome shotgun (WGS) entry which is preliminary data.</text>
</comment>
<name>A0ABS1WQU9_9GAMM</name>
<dbReference type="Pfam" id="PF01593">
    <property type="entry name" value="Amino_oxidase"/>
    <property type="match status" value="1"/>
</dbReference>
<dbReference type="PANTHER" id="PTHR42923:SF46">
    <property type="entry name" value="AMINE OXIDASE"/>
    <property type="match status" value="1"/>
</dbReference>
<organism evidence="4 5">
    <name type="scientific">Steroidobacter gossypii</name>
    <dbReference type="NCBI Taxonomy" id="2805490"/>
    <lineage>
        <taxon>Bacteria</taxon>
        <taxon>Pseudomonadati</taxon>
        <taxon>Pseudomonadota</taxon>
        <taxon>Gammaproteobacteria</taxon>
        <taxon>Steroidobacterales</taxon>
        <taxon>Steroidobacteraceae</taxon>
        <taxon>Steroidobacter</taxon>
    </lineage>
</organism>
<proteinExistence type="predicted"/>
<dbReference type="Gene3D" id="3.50.50.60">
    <property type="entry name" value="FAD/NAD(P)-binding domain"/>
    <property type="match status" value="1"/>
</dbReference>
<evidence type="ECO:0000259" key="3">
    <source>
        <dbReference type="Pfam" id="PF01593"/>
    </source>
</evidence>
<dbReference type="InterPro" id="IPR001613">
    <property type="entry name" value="Flavin_amine_oxidase"/>
</dbReference>
<dbReference type="NCBIfam" id="TIGR03467">
    <property type="entry name" value="HpnE"/>
    <property type="match status" value="1"/>
</dbReference>
<dbReference type="PANTHER" id="PTHR42923">
    <property type="entry name" value="PROTOPORPHYRINOGEN OXIDASE"/>
    <property type="match status" value="1"/>
</dbReference>
<gene>
    <name evidence="4" type="ORF">JM946_01285</name>
</gene>
<sequence length="474" mass="53027">MQSDVVIVGGGLAGLACAVALRDCGLRIRVFEGSARLGGRACSWTDPHTCDDVDLGPHILLTEYRNMLAFLEQLGTRDRIVWETERLLRLREGRRVTDMRLHALPPPLHLLPSLATTKSVSLADVASNRRVLWMAMRATEEHIKHLDGRSALDLLRHSGVSDRFIEWFWATACMSVLNVPLDRCSAGALMRVFAQLTGLQEYAIGFADEALANLFVPGSIRMLERAGGRVYTESRVDRIVGEQGRFHSVMLQGGERIEARFCVAAVPPQCLTRLLPDEWAAMDPFKDVGRFEPSPYVSSYLWLDRKVTDERFWARIWNPCDLNTDFYDLSNIRRGWSERRESVIASNIIFSHRADGLSDEQIVAATLDDIREALPAAEHAHIRHAVVNRIPMAISCPTPGCERCRPATRTPIEGLLLAGDWTDTGLPSSMESAVHSGWAAAEVILQMQGRPHHLVLPKRELEGIAGWVRRYGAR</sequence>
<dbReference type="InterPro" id="IPR050464">
    <property type="entry name" value="Zeta_carotene_desat/Oxidored"/>
</dbReference>
<keyword evidence="2" id="KW-0560">Oxidoreductase</keyword>
<evidence type="ECO:0000256" key="2">
    <source>
        <dbReference type="ARBA" id="ARBA00023002"/>
    </source>
</evidence>
<evidence type="ECO:0000256" key="1">
    <source>
        <dbReference type="ARBA" id="ARBA00001974"/>
    </source>
</evidence>
<dbReference type="InterPro" id="IPR036188">
    <property type="entry name" value="FAD/NAD-bd_sf"/>
</dbReference>
<keyword evidence="5" id="KW-1185">Reference proteome</keyword>
<accession>A0ABS1WQU9</accession>
<dbReference type="Proteomes" id="UP000661077">
    <property type="component" value="Unassembled WGS sequence"/>
</dbReference>
<dbReference type="InterPro" id="IPR002937">
    <property type="entry name" value="Amino_oxidase"/>
</dbReference>
<feature type="domain" description="Amine oxidase" evidence="3">
    <location>
        <begin position="12"/>
        <end position="445"/>
    </location>
</feature>
<reference evidence="4 5" key="1">
    <citation type="journal article" date="2021" name="Int. J. Syst. Evol. Microbiol.">
        <title>Steroidobacter gossypii sp. nov., isolated from soil of cotton cropping field.</title>
        <authorList>
            <person name="Huang R."/>
            <person name="Yang S."/>
            <person name="Zhen C."/>
            <person name="Liu W."/>
        </authorList>
    </citation>
    <scope>NUCLEOTIDE SEQUENCE [LARGE SCALE GENOMIC DNA]</scope>
    <source>
        <strain evidence="4 5">S1-65</strain>
    </source>
</reference>
<comment type="cofactor">
    <cofactor evidence="1">
        <name>FAD</name>
        <dbReference type="ChEBI" id="CHEBI:57692"/>
    </cofactor>
</comment>
<dbReference type="SUPFAM" id="SSF51905">
    <property type="entry name" value="FAD/NAD(P)-binding domain"/>
    <property type="match status" value="1"/>
</dbReference>
<protein>
    <submittedName>
        <fullName evidence="4">FAD-dependent oxidoreductase</fullName>
    </submittedName>
</protein>
<evidence type="ECO:0000313" key="4">
    <source>
        <dbReference type="EMBL" id="MBM0103352.1"/>
    </source>
</evidence>
<dbReference type="EMBL" id="JAEVLS010000001">
    <property type="protein sequence ID" value="MBM0103352.1"/>
    <property type="molecule type" value="Genomic_DNA"/>
</dbReference>
<evidence type="ECO:0000313" key="5">
    <source>
        <dbReference type="Proteomes" id="UP000661077"/>
    </source>
</evidence>